<keyword evidence="3" id="KW-0808">Transferase</keyword>
<dbReference type="PANTHER" id="PTHR43792">
    <property type="entry name" value="GNAT FAMILY, PUTATIVE (AFU_ORTHOLOGUE AFUA_3G00765)-RELATED-RELATED"/>
    <property type="match status" value="1"/>
</dbReference>
<feature type="compositionally biased region" description="Basic and acidic residues" evidence="1">
    <location>
        <begin position="152"/>
        <end position="164"/>
    </location>
</feature>
<reference evidence="3 4" key="1">
    <citation type="submission" date="2017-02" db="EMBL/GenBank/DDBJ databases">
        <authorList>
            <person name="Peterson S.W."/>
        </authorList>
    </citation>
    <scope>NUCLEOTIDE SEQUENCE [LARGE SCALE GENOMIC DNA]</scope>
    <source>
        <strain evidence="3 4">LSP_Lj1</strain>
    </source>
</reference>
<dbReference type="CDD" id="cd04301">
    <property type="entry name" value="NAT_SF"/>
    <property type="match status" value="1"/>
</dbReference>
<evidence type="ECO:0000313" key="4">
    <source>
        <dbReference type="Proteomes" id="UP000188342"/>
    </source>
</evidence>
<proteinExistence type="predicted"/>
<dbReference type="GO" id="GO:0016747">
    <property type="term" value="F:acyltransferase activity, transferring groups other than amino-acyl groups"/>
    <property type="evidence" value="ECO:0007669"/>
    <property type="project" value="InterPro"/>
</dbReference>
<dbReference type="InterPro" id="IPR000182">
    <property type="entry name" value="GNAT_dom"/>
</dbReference>
<evidence type="ECO:0000256" key="1">
    <source>
        <dbReference type="SAM" id="MobiDB-lite"/>
    </source>
</evidence>
<dbReference type="InterPro" id="IPR016181">
    <property type="entry name" value="Acyl_CoA_acyltransferase"/>
</dbReference>
<feature type="region of interest" description="Disordered" evidence="1">
    <location>
        <begin position="145"/>
        <end position="164"/>
    </location>
</feature>
<dbReference type="Pfam" id="PF13302">
    <property type="entry name" value="Acetyltransf_3"/>
    <property type="match status" value="1"/>
</dbReference>
<accession>A0A1R4IPJ1</accession>
<dbReference type="Gene3D" id="3.40.630.30">
    <property type="match status" value="1"/>
</dbReference>
<gene>
    <name evidence="3" type="ORF">FM114_02880</name>
</gene>
<dbReference type="SUPFAM" id="SSF55729">
    <property type="entry name" value="Acyl-CoA N-acyltransferases (Nat)"/>
    <property type="match status" value="1"/>
</dbReference>
<keyword evidence="4" id="KW-1185">Reference proteome</keyword>
<dbReference type="AlphaFoldDB" id="A0A1R4IPJ1"/>
<dbReference type="PROSITE" id="PS51186">
    <property type="entry name" value="GNAT"/>
    <property type="match status" value="1"/>
</dbReference>
<dbReference type="OrthoDB" id="2061990at2"/>
<dbReference type="STRING" id="1255658.FM114_02880"/>
<protein>
    <submittedName>
        <fullName evidence="3">Acetyltransferase</fullName>
    </submittedName>
</protein>
<dbReference type="InterPro" id="IPR051531">
    <property type="entry name" value="N-acetyltransferase"/>
</dbReference>
<name>A0A1R4IPJ1_9ACTN</name>
<dbReference type="RefSeq" id="WP_094763693.1">
    <property type="nucleotide sequence ID" value="NZ_FUKQ01000011.1"/>
</dbReference>
<evidence type="ECO:0000313" key="3">
    <source>
        <dbReference type="EMBL" id="SJN21574.1"/>
    </source>
</evidence>
<dbReference type="EMBL" id="FUKQ01000011">
    <property type="protein sequence ID" value="SJN21574.1"/>
    <property type="molecule type" value="Genomic_DNA"/>
</dbReference>
<sequence>MQLPLLTVDELSLTPPLVDDAEDWAAAQDDECARWFDWPCRPPVERCRDHLANVTTTHDPDSYTWAIRTPTGFAGGIDLKLDEGAWNVSYFVHPDHRGHHIARRALRAVTGWALSERGVDAVSTRVHTGNIASQKVLEAAGFTRTGTADNPEAGHQDFTYELHR</sequence>
<organism evidence="3 4">
    <name type="scientific">Luteococcus japonicus LSP_Lj1</name>
    <dbReference type="NCBI Taxonomy" id="1255658"/>
    <lineage>
        <taxon>Bacteria</taxon>
        <taxon>Bacillati</taxon>
        <taxon>Actinomycetota</taxon>
        <taxon>Actinomycetes</taxon>
        <taxon>Propionibacteriales</taxon>
        <taxon>Propionibacteriaceae</taxon>
        <taxon>Luteococcus</taxon>
    </lineage>
</organism>
<feature type="domain" description="N-acetyltransferase" evidence="2">
    <location>
        <begin position="1"/>
        <end position="164"/>
    </location>
</feature>
<evidence type="ECO:0000259" key="2">
    <source>
        <dbReference type="PROSITE" id="PS51186"/>
    </source>
</evidence>
<dbReference type="Proteomes" id="UP000188342">
    <property type="component" value="Unassembled WGS sequence"/>
</dbReference>